<keyword evidence="2" id="KW-0808">Transferase</keyword>
<feature type="domain" description="NadR/Ttd14 AAA" evidence="1">
    <location>
        <begin position="2"/>
        <end position="132"/>
    </location>
</feature>
<dbReference type="InterPro" id="IPR027417">
    <property type="entry name" value="P-loop_NTPase"/>
</dbReference>
<evidence type="ECO:0000313" key="2">
    <source>
        <dbReference type="EMBL" id="GAL03906.1"/>
    </source>
</evidence>
<dbReference type="AlphaFoldDB" id="A0A090QLV2"/>
<dbReference type="Pfam" id="PF13521">
    <property type="entry name" value="AAA_28"/>
    <property type="match status" value="1"/>
</dbReference>
<dbReference type="InterPro" id="IPR038727">
    <property type="entry name" value="NadR/Ttd14_AAA_dom"/>
</dbReference>
<dbReference type="PANTHER" id="PTHR37512:SF1">
    <property type="entry name" value="NADR_TTD14 AAA DOMAIN-CONTAINING PROTEIN"/>
    <property type="match status" value="1"/>
</dbReference>
<organism evidence="2 3">
    <name type="scientific">Photobacterium aphoticum</name>
    <dbReference type="NCBI Taxonomy" id="754436"/>
    <lineage>
        <taxon>Bacteria</taxon>
        <taxon>Pseudomonadati</taxon>
        <taxon>Pseudomonadota</taxon>
        <taxon>Gammaproteobacteria</taxon>
        <taxon>Vibrionales</taxon>
        <taxon>Vibrionaceae</taxon>
        <taxon>Photobacterium</taxon>
    </lineage>
</organism>
<proteinExistence type="predicted"/>
<comment type="caution">
    <text evidence="2">The sequence shown here is derived from an EMBL/GenBank/DDBJ whole genome shotgun (WGS) entry which is preliminary data.</text>
</comment>
<dbReference type="Gene3D" id="3.40.50.300">
    <property type="entry name" value="P-loop containing nucleotide triphosphate hydrolases"/>
    <property type="match status" value="1"/>
</dbReference>
<dbReference type="EMBL" id="BBMN01000003">
    <property type="protein sequence ID" value="GAL03906.1"/>
    <property type="molecule type" value="Genomic_DNA"/>
</dbReference>
<dbReference type="EC" id="2.7.1.22" evidence="2"/>
<dbReference type="EC" id="2.7.7.1" evidence="2"/>
<dbReference type="STRING" id="754436.JCM19237_2057"/>
<name>A0A090QLV2_9GAMM</name>
<dbReference type="eggNOG" id="COG3172">
    <property type="taxonomic scope" value="Bacteria"/>
</dbReference>
<reference evidence="2 3" key="1">
    <citation type="journal article" date="2014" name="Genome Announc.">
        <title>Draft Genome Sequences of Two Vibrionaceae Species, Vibrio ponticus C121 and Photobacterium aphoticum C119, Isolated as Coral Reef Microbiota.</title>
        <authorList>
            <person name="Al-saari N."/>
            <person name="Meirelles P.M."/>
            <person name="Mino S."/>
            <person name="Suda W."/>
            <person name="Oshima K."/>
            <person name="Hattori M."/>
            <person name="Ohkuma M."/>
            <person name="Thompson F.L."/>
            <person name="Gomez-Gil B."/>
            <person name="Sawabe T."/>
            <person name="Sawabe T."/>
        </authorList>
    </citation>
    <scope>NUCLEOTIDE SEQUENCE [LARGE SCALE GENOMIC DNA]</scope>
    <source>
        <strain evidence="2 3">JCM 19237</strain>
    </source>
</reference>
<sequence length="151" mass="17745">MPEYGATYWFEHQVDRRLSLEQFEEIAPEHVRQEQALLQDARGYLFSDTCPITTYVFAKDYHGTVGPQLDAYASRAEKDYDLFVVCDTDIPYADTWDRSGDQKREWFQQQILDDLHERRVPYLMVSGDLDSRIAQVADALRQFDKFGNHLK</sequence>
<protein>
    <submittedName>
        <fullName evidence="2">Nicotinamide-nucleotide adenylyltransferase NadR family</fullName>
        <ecNumber evidence="2">2.7.1.22</ecNumber>
        <ecNumber evidence="2">2.7.7.1</ecNumber>
    </submittedName>
</protein>
<dbReference type="GO" id="GO:0050262">
    <property type="term" value="F:ribosylnicotinamide kinase activity"/>
    <property type="evidence" value="ECO:0007669"/>
    <property type="project" value="UniProtKB-EC"/>
</dbReference>
<evidence type="ECO:0000259" key="1">
    <source>
        <dbReference type="Pfam" id="PF13521"/>
    </source>
</evidence>
<dbReference type="Proteomes" id="UP000029227">
    <property type="component" value="Unassembled WGS sequence"/>
</dbReference>
<gene>
    <name evidence="2" type="ORF">JCM19237_2057</name>
</gene>
<keyword evidence="2" id="KW-0548">Nucleotidyltransferase</keyword>
<accession>A0A090QLV2</accession>
<dbReference type="InterPro" id="IPR052735">
    <property type="entry name" value="NAD_biosynth-regulator"/>
</dbReference>
<evidence type="ECO:0000313" key="3">
    <source>
        <dbReference type="Proteomes" id="UP000029227"/>
    </source>
</evidence>
<dbReference type="PANTHER" id="PTHR37512">
    <property type="entry name" value="TRIFUNCTIONAL NAD BIOSYNTHESIS/REGULATOR PROTEIN NADR"/>
    <property type="match status" value="1"/>
</dbReference>
<dbReference type="GO" id="GO:0000309">
    <property type="term" value="F:nicotinamide-nucleotide adenylyltransferase activity"/>
    <property type="evidence" value="ECO:0007669"/>
    <property type="project" value="UniProtKB-EC"/>
</dbReference>